<feature type="compositionally biased region" description="Low complexity" evidence="1">
    <location>
        <begin position="202"/>
        <end position="214"/>
    </location>
</feature>
<dbReference type="GO" id="GO:0004439">
    <property type="term" value="F:phosphatidylinositol-4,5-bisphosphate 5-phosphatase activity"/>
    <property type="evidence" value="ECO:0007669"/>
    <property type="project" value="TreeGrafter"/>
</dbReference>
<comment type="caution">
    <text evidence="4">The sequence shown here is derived from an EMBL/GenBank/DDBJ whole genome shotgun (WGS) entry which is preliminary data.</text>
</comment>
<keyword evidence="2" id="KW-1133">Transmembrane helix</keyword>
<name>S8A4J1_DACHA</name>
<dbReference type="InterPro" id="IPR046985">
    <property type="entry name" value="IP5"/>
</dbReference>
<protein>
    <recommendedName>
        <fullName evidence="3">Inositol polyphosphate-related phosphatase domain-containing protein</fullName>
    </recommendedName>
</protein>
<dbReference type="eggNOG" id="KOG0565">
    <property type="taxonomic scope" value="Eukaryota"/>
</dbReference>
<dbReference type="OMA" id="HRYPGWT"/>
<evidence type="ECO:0000259" key="3">
    <source>
        <dbReference type="SMART" id="SM00128"/>
    </source>
</evidence>
<keyword evidence="5" id="KW-1185">Reference proteome</keyword>
<evidence type="ECO:0000256" key="1">
    <source>
        <dbReference type="SAM" id="MobiDB-lite"/>
    </source>
</evidence>
<evidence type="ECO:0000313" key="5">
    <source>
        <dbReference type="Proteomes" id="UP000015100"/>
    </source>
</evidence>
<dbReference type="InterPro" id="IPR036691">
    <property type="entry name" value="Endo/exonu/phosph_ase_sf"/>
</dbReference>
<keyword evidence="2" id="KW-0812">Transmembrane</keyword>
<dbReference type="GO" id="GO:0046856">
    <property type="term" value="P:phosphatidylinositol dephosphorylation"/>
    <property type="evidence" value="ECO:0007669"/>
    <property type="project" value="InterPro"/>
</dbReference>
<dbReference type="Pfam" id="PF22669">
    <property type="entry name" value="Exo_endo_phos2"/>
    <property type="match status" value="1"/>
</dbReference>
<organism evidence="4 5">
    <name type="scientific">Dactylellina haptotyla (strain CBS 200.50)</name>
    <name type="common">Nematode-trapping fungus</name>
    <name type="synonym">Monacrosporium haptotylum</name>
    <dbReference type="NCBI Taxonomy" id="1284197"/>
    <lineage>
        <taxon>Eukaryota</taxon>
        <taxon>Fungi</taxon>
        <taxon>Dikarya</taxon>
        <taxon>Ascomycota</taxon>
        <taxon>Pezizomycotina</taxon>
        <taxon>Orbiliomycetes</taxon>
        <taxon>Orbiliales</taxon>
        <taxon>Orbiliaceae</taxon>
        <taxon>Dactylellina</taxon>
    </lineage>
</organism>
<feature type="domain" description="Inositol polyphosphate-related phosphatase" evidence="3">
    <location>
        <begin position="4"/>
        <end position="384"/>
    </location>
</feature>
<evidence type="ECO:0000256" key="2">
    <source>
        <dbReference type="SAM" id="Phobius"/>
    </source>
</evidence>
<accession>S8A4J1</accession>
<reference evidence="5" key="2">
    <citation type="submission" date="2013-04" db="EMBL/GenBank/DDBJ databases">
        <title>Genomic mechanisms accounting for the adaptation to parasitism in nematode-trapping fungi.</title>
        <authorList>
            <person name="Ahren D.G."/>
        </authorList>
    </citation>
    <scope>NUCLEOTIDE SEQUENCE [LARGE SCALE GENOMIC DNA]</scope>
    <source>
        <strain evidence="5">CBS 200.50</strain>
    </source>
</reference>
<sequence length="454" mass="49664">MAAASLPLYLFTFNCGRDLINPQAIATNFFSTLDPAAPPPEIVAIGLQEIAPISYSFLGGDFLTPYLDRWSSVPHLASQLLHKQDPKFPPEYVEIGRSYVGMTALLLFSSRPEKVKSLRFTGVGFGVAGMGNKGAVAARFTHIEDNGYGDTGGVDVTIVTAHLAAHEHCCADRNRDWETLARGLVFDSPISNPSEATPLLQDSAPDSSSASSPASGIYAPNTHLFVLGDLNYRVSHTAPTPSDYRLFPKQPSDLSEYFARDQLTTERKAGHTLHGLTEAPINFSPTYKYPEIRLPRTASPTTPNLESNKLEPNQPLLPTSALFAYAPHRWPSWCDRILWLPLPDTPSRKGNDITIHRYSSIPTILHSDHRPVTLHVSLPGIPSSSRETNSKDDLRQYPPFPLDANWRSSRAAAVSREWIVGYAILMVTTTGGVALVTCAVVGVGMLWWTMVGCA</sequence>
<dbReference type="Gene3D" id="3.60.10.10">
    <property type="entry name" value="Endonuclease/exonuclease/phosphatase"/>
    <property type="match status" value="1"/>
</dbReference>
<gene>
    <name evidence="4" type="ORF">H072_8486</name>
</gene>
<reference evidence="4 5" key="1">
    <citation type="journal article" date="2013" name="PLoS Genet.">
        <title>Genomic mechanisms accounting for the adaptation to parasitism in nematode-trapping fungi.</title>
        <authorList>
            <person name="Meerupati T."/>
            <person name="Andersson K.M."/>
            <person name="Friman E."/>
            <person name="Kumar D."/>
            <person name="Tunlid A."/>
            <person name="Ahren D."/>
        </authorList>
    </citation>
    <scope>NUCLEOTIDE SEQUENCE [LARGE SCALE GENOMIC DNA]</scope>
    <source>
        <strain evidence="4 5">CBS 200.50</strain>
    </source>
</reference>
<dbReference type="STRING" id="1284197.S8A4J1"/>
<dbReference type="EMBL" id="AQGS01000598">
    <property type="protein sequence ID" value="EPS37905.1"/>
    <property type="molecule type" value="Genomic_DNA"/>
</dbReference>
<dbReference type="AlphaFoldDB" id="S8A4J1"/>
<dbReference type="HOGENOM" id="CLU_025224_1_1_1"/>
<evidence type="ECO:0000313" key="4">
    <source>
        <dbReference type="EMBL" id="EPS37905.1"/>
    </source>
</evidence>
<keyword evidence="2" id="KW-0472">Membrane</keyword>
<dbReference type="InterPro" id="IPR000300">
    <property type="entry name" value="IPPc"/>
</dbReference>
<dbReference type="SMART" id="SM00128">
    <property type="entry name" value="IPPc"/>
    <property type="match status" value="1"/>
</dbReference>
<dbReference type="OrthoDB" id="62798at2759"/>
<proteinExistence type="predicted"/>
<dbReference type="SUPFAM" id="SSF56219">
    <property type="entry name" value="DNase I-like"/>
    <property type="match status" value="1"/>
</dbReference>
<feature type="transmembrane region" description="Helical" evidence="2">
    <location>
        <begin position="418"/>
        <end position="448"/>
    </location>
</feature>
<dbReference type="PANTHER" id="PTHR11200:SF286">
    <property type="entry name" value="5-PHOSPHATASE, PUTATIVE (AFU_ORTHOLOGUE AFUA_5G07600)-RELATED"/>
    <property type="match status" value="1"/>
</dbReference>
<feature type="region of interest" description="Disordered" evidence="1">
    <location>
        <begin position="195"/>
        <end position="214"/>
    </location>
</feature>
<dbReference type="Proteomes" id="UP000015100">
    <property type="component" value="Unassembled WGS sequence"/>
</dbReference>
<dbReference type="PANTHER" id="PTHR11200">
    <property type="entry name" value="INOSITOL 5-PHOSPHATASE"/>
    <property type="match status" value="1"/>
</dbReference>